<gene>
    <name evidence="2" type="ORF">OCTVUL_1B001985</name>
</gene>
<organism evidence="2 3">
    <name type="scientific">Octopus vulgaris</name>
    <name type="common">Common octopus</name>
    <dbReference type="NCBI Taxonomy" id="6645"/>
    <lineage>
        <taxon>Eukaryota</taxon>
        <taxon>Metazoa</taxon>
        <taxon>Spiralia</taxon>
        <taxon>Lophotrochozoa</taxon>
        <taxon>Mollusca</taxon>
        <taxon>Cephalopoda</taxon>
        <taxon>Coleoidea</taxon>
        <taxon>Octopodiformes</taxon>
        <taxon>Octopoda</taxon>
        <taxon>Incirrata</taxon>
        <taxon>Octopodidae</taxon>
        <taxon>Octopus</taxon>
    </lineage>
</organism>
<sequence length="224" mass="26217">MSSTKLPFLDIMVTKKNTTITTDIYYKHTDTHQYLNFKLCHPPHTKRNIPYCLARRICTIVEDLKTRNQHLMELKEFQLKQKYVSLLIENGIQWALKIPIQQLKTPQRREKQKQIIPFIVTHNPCHQNIFNITKANLPIFAQSKELRDIITDQIITLSKRQPKSLKKLLTKARFDLSNKDQPFTVSKCNDNQCGNNTVEAFLSQSEPDECLNARKYTSSMKIDI</sequence>
<evidence type="ECO:0000313" key="3">
    <source>
        <dbReference type="Proteomes" id="UP001162480"/>
    </source>
</evidence>
<proteinExistence type="predicted"/>
<keyword evidence="3" id="KW-1185">Reference proteome</keyword>
<dbReference type="Proteomes" id="UP001162480">
    <property type="component" value="Chromosome 2"/>
</dbReference>
<evidence type="ECO:0000313" key="2">
    <source>
        <dbReference type="EMBL" id="CAI9717421.1"/>
    </source>
</evidence>
<dbReference type="PANTHER" id="PTHR21301">
    <property type="entry name" value="REVERSE TRANSCRIPTASE"/>
    <property type="match status" value="1"/>
</dbReference>
<dbReference type="AlphaFoldDB" id="A0AA36AJQ3"/>
<feature type="domain" description="Helix-turn-helix" evidence="1">
    <location>
        <begin position="33"/>
        <end position="92"/>
    </location>
</feature>
<dbReference type="Pfam" id="PF26215">
    <property type="entry name" value="HTH_animal"/>
    <property type="match status" value="1"/>
</dbReference>
<accession>A0AA36AJQ3</accession>
<dbReference type="PANTHER" id="PTHR21301:SF10">
    <property type="entry name" value="REVERSE TRANSCRIPTASE DOMAIN-CONTAINING PROTEIN"/>
    <property type="match status" value="1"/>
</dbReference>
<dbReference type="EMBL" id="OX597815">
    <property type="protein sequence ID" value="CAI9717421.1"/>
    <property type="molecule type" value="Genomic_DNA"/>
</dbReference>
<evidence type="ECO:0000259" key="1">
    <source>
        <dbReference type="Pfam" id="PF26215"/>
    </source>
</evidence>
<protein>
    <recommendedName>
        <fullName evidence="1">Helix-turn-helix domain-containing protein</fullName>
    </recommendedName>
</protein>
<reference evidence="2" key="1">
    <citation type="submission" date="2023-08" db="EMBL/GenBank/DDBJ databases">
        <authorList>
            <person name="Alioto T."/>
            <person name="Alioto T."/>
            <person name="Gomez Garrido J."/>
        </authorList>
    </citation>
    <scope>NUCLEOTIDE SEQUENCE</scope>
</reference>
<dbReference type="InterPro" id="IPR058912">
    <property type="entry name" value="HTH_animal"/>
</dbReference>
<name>A0AA36AJQ3_OCTVU</name>